<sequence>MKNVKRLFCIGAHSDDINIGVGATVLRILHEGPDVEPHDAFCQETRRALETRGEGRSIWLRDKSLILASFTDTLRPEHKGADQTII</sequence>
<gene>
    <name evidence="1" type="ORF">CP49_04265</name>
</gene>
<evidence type="ECO:0008006" key="3">
    <source>
        <dbReference type="Google" id="ProtNLM"/>
    </source>
</evidence>
<dbReference type="Proteomes" id="UP000051913">
    <property type="component" value="Unassembled WGS sequence"/>
</dbReference>
<keyword evidence="2" id="KW-1185">Reference proteome</keyword>
<reference evidence="1 2" key="1">
    <citation type="submission" date="2014-03" db="EMBL/GenBank/DDBJ databases">
        <title>Bradyrhizobium valentinum sp. nov., isolated from effective nodules of Lupinus mariae-josephae, a lupine endemic of basic-lime soils in Eastern Spain.</title>
        <authorList>
            <person name="Duran D."/>
            <person name="Rey L."/>
            <person name="Navarro A."/>
            <person name="Busquets A."/>
            <person name="Imperial J."/>
            <person name="Ruiz-Argueso T."/>
        </authorList>
    </citation>
    <scope>NUCLEOTIDE SEQUENCE [LARGE SCALE GENOMIC DNA]</scope>
    <source>
        <strain evidence="1 2">LmjM3</strain>
    </source>
</reference>
<protein>
    <recommendedName>
        <fullName evidence="3">PIG-L family deacetylase</fullName>
    </recommendedName>
</protein>
<dbReference type="InterPro" id="IPR024078">
    <property type="entry name" value="LmbE-like_dom_sf"/>
</dbReference>
<proteinExistence type="predicted"/>
<evidence type="ECO:0000313" key="2">
    <source>
        <dbReference type="Proteomes" id="UP000051913"/>
    </source>
</evidence>
<evidence type="ECO:0000313" key="1">
    <source>
        <dbReference type="EMBL" id="KRR03163.1"/>
    </source>
</evidence>
<name>A0A0R3L696_9BRAD</name>
<dbReference type="EMBL" id="LLXX01000143">
    <property type="protein sequence ID" value="KRR03163.1"/>
    <property type="molecule type" value="Genomic_DNA"/>
</dbReference>
<dbReference type="AlphaFoldDB" id="A0A0R3L696"/>
<accession>A0A0R3L696</accession>
<organism evidence="1 2">
    <name type="scientific">Bradyrhizobium valentinum</name>
    <dbReference type="NCBI Taxonomy" id="1518501"/>
    <lineage>
        <taxon>Bacteria</taxon>
        <taxon>Pseudomonadati</taxon>
        <taxon>Pseudomonadota</taxon>
        <taxon>Alphaproteobacteria</taxon>
        <taxon>Hyphomicrobiales</taxon>
        <taxon>Nitrobacteraceae</taxon>
        <taxon>Bradyrhizobium</taxon>
    </lineage>
</organism>
<comment type="caution">
    <text evidence="1">The sequence shown here is derived from an EMBL/GenBank/DDBJ whole genome shotgun (WGS) entry which is preliminary data.</text>
</comment>
<dbReference type="SUPFAM" id="SSF102588">
    <property type="entry name" value="LmbE-like"/>
    <property type="match status" value="1"/>
</dbReference>